<comment type="caution">
    <text evidence="1">The sequence shown here is derived from an EMBL/GenBank/DDBJ whole genome shotgun (WGS) entry which is preliminary data.</text>
</comment>
<evidence type="ECO:0000313" key="2">
    <source>
        <dbReference type="Proteomes" id="UP001055811"/>
    </source>
</evidence>
<protein>
    <submittedName>
        <fullName evidence="1">Uncharacterized protein</fullName>
    </submittedName>
</protein>
<reference evidence="2" key="1">
    <citation type="journal article" date="2022" name="Mol. Ecol. Resour.">
        <title>The genomes of chicory, endive, great burdock and yacon provide insights into Asteraceae palaeo-polyploidization history and plant inulin production.</title>
        <authorList>
            <person name="Fan W."/>
            <person name="Wang S."/>
            <person name="Wang H."/>
            <person name="Wang A."/>
            <person name="Jiang F."/>
            <person name="Liu H."/>
            <person name="Zhao H."/>
            <person name="Xu D."/>
            <person name="Zhang Y."/>
        </authorList>
    </citation>
    <scope>NUCLEOTIDE SEQUENCE [LARGE SCALE GENOMIC DNA]</scope>
    <source>
        <strain evidence="2">cv. Punajuju</strain>
    </source>
</reference>
<reference evidence="1 2" key="2">
    <citation type="journal article" date="2022" name="Mol. Ecol. Resour.">
        <title>The genomes of chicory, endive, great burdock and yacon provide insights into Asteraceae paleo-polyploidization history and plant inulin production.</title>
        <authorList>
            <person name="Fan W."/>
            <person name="Wang S."/>
            <person name="Wang H."/>
            <person name="Wang A."/>
            <person name="Jiang F."/>
            <person name="Liu H."/>
            <person name="Zhao H."/>
            <person name="Xu D."/>
            <person name="Zhang Y."/>
        </authorList>
    </citation>
    <scope>NUCLEOTIDE SEQUENCE [LARGE SCALE GENOMIC DNA]</scope>
    <source>
        <strain evidence="2">cv. Punajuju</strain>
        <tissue evidence="1">Leaves</tissue>
    </source>
</reference>
<evidence type="ECO:0000313" key="1">
    <source>
        <dbReference type="EMBL" id="KAI3791482.1"/>
    </source>
</evidence>
<dbReference type="EMBL" id="CM042009">
    <property type="protein sequence ID" value="KAI3791482.1"/>
    <property type="molecule type" value="Genomic_DNA"/>
</dbReference>
<accession>A0ACB9H6X4</accession>
<organism evidence="1 2">
    <name type="scientific">Cichorium intybus</name>
    <name type="common">Chicory</name>
    <dbReference type="NCBI Taxonomy" id="13427"/>
    <lineage>
        <taxon>Eukaryota</taxon>
        <taxon>Viridiplantae</taxon>
        <taxon>Streptophyta</taxon>
        <taxon>Embryophyta</taxon>
        <taxon>Tracheophyta</taxon>
        <taxon>Spermatophyta</taxon>
        <taxon>Magnoliopsida</taxon>
        <taxon>eudicotyledons</taxon>
        <taxon>Gunneridae</taxon>
        <taxon>Pentapetalae</taxon>
        <taxon>asterids</taxon>
        <taxon>campanulids</taxon>
        <taxon>Asterales</taxon>
        <taxon>Asteraceae</taxon>
        <taxon>Cichorioideae</taxon>
        <taxon>Cichorieae</taxon>
        <taxon>Cichoriinae</taxon>
        <taxon>Cichorium</taxon>
    </lineage>
</organism>
<keyword evidence="2" id="KW-1185">Reference proteome</keyword>
<gene>
    <name evidence="1" type="ORF">L2E82_05252</name>
</gene>
<dbReference type="Proteomes" id="UP001055811">
    <property type="component" value="Linkage Group LG01"/>
</dbReference>
<sequence length="131" mass="14663">MGKMRTQSLANKNNGIFKLKGVVEKLQKSLLQAKKWAPRNTNLGTVPEDVKEGHFAVIAAEDDEEQRFVVPLAYLGRPSFQRLLERAAEEYGFGHEGALTVPCRPSELEWILEGAGDDIGWSSCKTMVETW</sequence>
<proteinExistence type="predicted"/>
<name>A0ACB9H6X4_CICIN</name>